<sequence length="124" mass="14427">MEIIIQIIRHPDLIGYYCIQLVFICICIIATYNTEDLCVNIFSKKAIKSKIKEKVCTLNQEKLVCTDKNTVIEIYPKDLNNIIEKNNTIYIFGANNTLYLMIPNNAFKSDNQKREFLQILKGFN</sequence>
<evidence type="ECO:0000313" key="4">
    <source>
        <dbReference type="Proteomes" id="UP000611796"/>
    </source>
</evidence>
<keyword evidence="4" id="KW-1185">Reference proteome</keyword>
<dbReference type="InterPro" id="IPR025588">
    <property type="entry name" value="YcxB-like_C"/>
</dbReference>
<dbReference type="Proteomes" id="UP000611796">
    <property type="component" value="Unassembled WGS sequence"/>
</dbReference>
<evidence type="ECO:0000313" key="3">
    <source>
        <dbReference type="EMBL" id="MBC6003617.1"/>
    </source>
</evidence>
<dbReference type="Pfam" id="PF14317">
    <property type="entry name" value="YcxB"/>
    <property type="match status" value="1"/>
</dbReference>
<organism evidence="3 4">
    <name type="scientific">Paeniclostridium hominis</name>
    <dbReference type="NCBI Taxonomy" id="2764329"/>
    <lineage>
        <taxon>Bacteria</taxon>
        <taxon>Bacillati</taxon>
        <taxon>Bacillota</taxon>
        <taxon>Clostridia</taxon>
        <taxon>Peptostreptococcales</taxon>
        <taxon>Peptostreptococcaceae</taxon>
        <taxon>Paeniclostridium</taxon>
    </lineage>
</organism>
<dbReference type="RefSeq" id="WP_187005840.1">
    <property type="nucleotide sequence ID" value="NZ_JACRWD010000001.1"/>
</dbReference>
<name>A0ABR7K3Q4_9FIRM</name>
<proteinExistence type="predicted"/>
<keyword evidence="1" id="KW-0812">Transmembrane</keyword>
<keyword evidence="1" id="KW-0472">Membrane</keyword>
<reference evidence="3 4" key="1">
    <citation type="submission" date="2020-08" db="EMBL/GenBank/DDBJ databases">
        <authorList>
            <person name="Liu C."/>
            <person name="Sun Q."/>
        </authorList>
    </citation>
    <scope>NUCLEOTIDE SEQUENCE [LARGE SCALE GENOMIC DNA]</scope>
    <source>
        <strain evidence="3 4">NSJ-45</strain>
    </source>
</reference>
<gene>
    <name evidence="3" type="ORF">H8891_07370</name>
</gene>
<feature type="transmembrane region" description="Helical" evidence="1">
    <location>
        <begin position="12"/>
        <end position="32"/>
    </location>
</feature>
<evidence type="ECO:0000259" key="2">
    <source>
        <dbReference type="Pfam" id="PF14317"/>
    </source>
</evidence>
<evidence type="ECO:0000256" key="1">
    <source>
        <dbReference type="SAM" id="Phobius"/>
    </source>
</evidence>
<comment type="caution">
    <text evidence="3">The sequence shown here is derived from an EMBL/GenBank/DDBJ whole genome shotgun (WGS) entry which is preliminary data.</text>
</comment>
<feature type="domain" description="YcxB-like C-terminal" evidence="2">
    <location>
        <begin position="77"/>
        <end position="120"/>
    </location>
</feature>
<accession>A0ABR7K3Q4</accession>
<keyword evidence="1" id="KW-1133">Transmembrane helix</keyword>
<dbReference type="EMBL" id="JACRWD010000001">
    <property type="protein sequence ID" value="MBC6003617.1"/>
    <property type="molecule type" value="Genomic_DNA"/>
</dbReference>
<protein>
    <recommendedName>
        <fullName evidence="2">YcxB-like C-terminal domain-containing protein</fullName>
    </recommendedName>
</protein>